<reference evidence="1" key="1">
    <citation type="submission" date="2014-11" db="EMBL/GenBank/DDBJ databases">
        <authorList>
            <person name="Amaro Gonzalez C."/>
        </authorList>
    </citation>
    <scope>NUCLEOTIDE SEQUENCE</scope>
</reference>
<organism evidence="1">
    <name type="scientific">Anguilla anguilla</name>
    <name type="common">European freshwater eel</name>
    <name type="synonym">Muraena anguilla</name>
    <dbReference type="NCBI Taxonomy" id="7936"/>
    <lineage>
        <taxon>Eukaryota</taxon>
        <taxon>Metazoa</taxon>
        <taxon>Chordata</taxon>
        <taxon>Craniata</taxon>
        <taxon>Vertebrata</taxon>
        <taxon>Euteleostomi</taxon>
        <taxon>Actinopterygii</taxon>
        <taxon>Neopterygii</taxon>
        <taxon>Teleostei</taxon>
        <taxon>Anguilliformes</taxon>
        <taxon>Anguillidae</taxon>
        <taxon>Anguilla</taxon>
    </lineage>
</organism>
<dbReference type="EMBL" id="GBXM01085119">
    <property type="protein sequence ID" value="JAH23458.1"/>
    <property type="molecule type" value="Transcribed_RNA"/>
</dbReference>
<name>A0A0E9R536_ANGAN</name>
<accession>A0A0E9R536</accession>
<evidence type="ECO:0000313" key="1">
    <source>
        <dbReference type="EMBL" id="JAH23458.1"/>
    </source>
</evidence>
<sequence>MRSKCIMGEIKSITVSLHSRDAEQSVAGVAGMERNG</sequence>
<dbReference type="AlphaFoldDB" id="A0A0E9R536"/>
<protein>
    <submittedName>
        <fullName evidence="1">Uncharacterized protein</fullName>
    </submittedName>
</protein>
<reference evidence="1" key="2">
    <citation type="journal article" date="2015" name="Fish Shellfish Immunol.">
        <title>Early steps in the European eel (Anguilla anguilla)-Vibrio vulnificus interaction in the gills: Role of the RtxA13 toxin.</title>
        <authorList>
            <person name="Callol A."/>
            <person name="Pajuelo D."/>
            <person name="Ebbesson L."/>
            <person name="Teles M."/>
            <person name="MacKenzie S."/>
            <person name="Amaro C."/>
        </authorList>
    </citation>
    <scope>NUCLEOTIDE SEQUENCE</scope>
</reference>
<proteinExistence type="predicted"/>